<reference evidence="1 2" key="1">
    <citation type="submission" date="2021-06" db="EMBL/GenBank/DDBJ databases">
        <title>Caerostris darwini draft genome.</title>
        <authorList>
            <person name="Kono N."/>
            <person name="Arakawa K."/>
        </authorList>
    </citation>
    <scope>NUCLEOTIDE SEQUENCE [LARGE SCALE GENOMIC DNA]</scope>
</reference>
<evidence type="ECO:0000313" key="2">
    <source>
        <dbReference type="Proteomes" id="UP001054837"/>
    </source>
</evidence>
<name>A0AAV4SE71_9ARAC</name>
<proteinExistence type="predicted"/>
<dbReference type="AlphaFoldDB" id="A0AAV4SE71"/>
<organism evidence="1 2">
    <name type="scientific">Caerostris darwini</name>
    <dbReference type="NCBI Taxonomy" id="1538125"/>
    <lineage>
        <taxon>Eukaryota</taxon>
        <taxon>Metazoa</taxon>
        <taxon>Ecdysozoa</taxon>
        <taxon>Arthropoda</taxon>
        <taxon>Chelicerata</taxon>
        <taxon>Arachnida</taxon>
        <taxon>Araneae</taxon>
        <taxon>Araneomorphae</taxon>
        <taxon>Entelegynae</taxon>
        <taxon>Araneoidea</taxon>
        <taxon>Araneidae</taxon>
        <taxon>Caerostris</taxon>
    </lineage>
</organism>
<keyword evidence="2" id="KW-1185">Reference proteome</keyword>
<gene>
    <name evidence="1" type="ORF">CDAR_517711</name>
</gene>
<sequence>MKREHPARNVQKRQVPCFLRRGRDAAKMKEIRQDNFRTYLAITVRRNKSTVRQLSSELSTVNGKAISLQTVLRRQ</sequence>
<protein>
    <submittedName>
        <fullName evidence="1">Uncharacterized protein</fullName>
    </submittedName>
</protein>
<comment type="caution">
    <text evidence="1">The sequence shown here is derived from an EMBL/GenBank/DDBJ whole genome shotgun (WGS) entry which is preliminary data.</text>
</comment>
<dbReference type="EMBL" id="BPLQ01007537">
    <property type="protein sequence ID" value="GIY30740.1"/>
    <property type="molecule type" value="Genomic_DNA"/>
</dbReference>
<dbReference type="Proteomes" id="UP001054837">
    <property type="component" value="Unassembled WGS sequence"/>
</dbReference>
<evidence type="ECO:0000313" key="1">
    <source>
        <dbReference type="EMBL" id="GIY30740.1"/>
    </source>
</evidence>
<accession>A0AAV4SE71</accession>